<comment type="caution">
    <text evidence="3">The sequence shown here is derived from an EMBL/GenBank/DDBJ whole genome shotgun (WGS) entry which is preliminary data.</text>
</comment>
<keyword evidence="1" id="KW-0472">Membrane</keyword>
<evidence type="ECO:0000313" key="4">
    <source>
        <dbReference type="Proteomes" id="UP000553459"/>
    </source>
</evidence>
<evidence type="ECO:0000313" key="3">
    <source>
        <dbReference type="EMBL" id="NAW51804.1"/>
    </source>
</evidence>
<dbReference type="PANTHER" id="PTHR30373">
    <property type="entry name" value="UPF0603 PROTEIN YGCG"/>
    <property type="match status" value="1"/>
</dbReference>
<evidence type="ECO:0000256" key="1">
    <source>
        <dbReference type="SAM" id="Phobius"/>
    </source>
</evidence>
<sequence length="265" mass="28667">MRLAPRKLKIFLSYLCIGLYSWLSAQNIPPKPHILYPVYDQVGLLTPQEKEVLNDKLIKFSDSTSTEIEVIILPNTGGEDINYLAAQYGEKWKIGQKGINNGIVFLITTEDHRMSIQQGRAVEQYLTASTAGQILDYLVAPFFKEKQWYKGIDSGTSAIMEAVQGKFKAPKKDIDPSEGNIYAYFFLILIVLIILIAMDKGGRNGGSRPDDDQDTSLSRRGRSVFPRGIFFPGSSGGFGGGSSGGGFGGFGGGGSFGGGGASGSW</sequence>
<gene>
    <name evidence="3" type="ORF">GNY06_10625</name>
</gene>
<keyword evidence="1" id="KW-0812">Transmembrane</keyword>
<accession>A0A845PVE9</accession>
<dbReference type="Proteomes" id="UP000553459">
    <property type="component" value="Unassembled WGS sequence"/>
</dbReference>
<dbReference type="Gene3D" id="3.10.310.50">
    <property type="match status" value="1"/>
</dbReference>
<feature type="transmembrane region" description="Helical" evidence="1">
    <location>
        <begin position="181"/>
        <end position="198"/>
    </location>
</feature>
<dbReference type="Pfam" id="PF04536">
    <property type="entry name" value="TPM_phosphatase"/>
    <property type="match status" value="1"/>
</dbReference>
<dbReference type="PANTHER" id="PTHR30373:SF2">
    <property type="entry name" value="UPF0603 PROTEIN YGCG"/>
    <property type="match status" value="1"/>
</dbReference>
<organism evidence="3 4">
    <name type="scientific">Elizabethkingia argenteiflava</name>
    <dbReference type="NCBI Taxonomy" id="2681556"/>
    <lineage>
        <taxon>Bacteria</taxon>
        <taxon>Pseudomonadati</taxon>
        <taxon>Bacteroidota</taxon>
        <taxon>Flavobacteriia</taxon>
        <taxon>Flavobacteriales</taxon>
        <taxon>Weeksellaceae</taxon>
        <taxon>Elizabethkingia</taxon>
    </lineage>
</organism>
<proteinExistence type="predicted"/>
<name>A0A845PVE9_9FLAO</name>
<reference evidence="3 4" key="1">
    <citation type="submission" date="2019-11" db="EMBL/GenBank/DDBJ databases">
        <title>Characterization of Elizabethkingia argenteiflava sp. nov., isolated from inner surface of Soybean Pods.</title>
        <authorList>
            <person name="Mo S."/>
        </authorList>
    </citation>
    <scope>NUCLEOTIDE SEQUENCE [LARGE SCALE GENOMIC DNA]</scope>
    <source>
        <strain evidence="3 4">YB22</strain>
    </source>
</reference>
<dbReference type="InterPro" id="IPR007621">
    <property type="entry name" value="TPM_dom"/>
</dbReference>
<dbReference type="AlphaFoldDB" id="A0A845PVE9"/>
<dbReference type="RefSeq" id="WP_166520066.1">
    <property type="nucleotide sequence ID" value="NZ_JAAABJ010000616.1"/>
</dbReference>
<protein>
    <submittedName>
        <fullName evidence="3">TPM domain-containing protein</fullName>
    </submittedName>
</protein>
<feature type="domain" description="TPM" evidence="2">
    <location>
        <begin position="38"/>
        <end position="161"/>
    </location>
</feature>
<evidence type="ECO:0000259" key="2">
    <source>
        <dbReference type="Pfam" id="PF04536"/>
    </source>
</evidence>
<keyword evidence="4" id="KW-1185">Reference proteome</keyword>
<dbReference type="EMBL" id="JAAABJ010000616">
    <property type="protein sequence ID" value="NAW51804.1"/>
    <property type="molecule type" value="Genomic_DNA"/>
</dbReference>
<keyword evidence="1" id="KW-1133">Transmembrane helix</keyword>